<feature type="compositionally biased region" description="Acidic residues" evidence="8">
    <location>
        <begin position="78"/>
        <end position="89"/>
    </location>
</feature>
<evidence type="ECO:0000256" key="6">
    <source>
        <dbReference type="ARBA" id="ARBA00023128"/>
    </source>
</evidence>
<dbReference type="GO" id="GO:0005763">
    <property type="term" value="C:mitochondrial small ribosomal subunit"/>
    <property type="evidence" value="ECO:0007669"/>
    <property type="project" value="TreeGrafter"/>
</dbReference>
<protein>
    <submittedName>
        <fullName evidence="9">Uncharacterized protein</fullName>
    </submittedName>
</protein>
<feature type="compositionally biased region" description="Basic and acidic residues" evidence="8">
    <location>
        <begin position="26"/>
        <end position="41"/>
    </location>
</feature>
<dbReference type="InterPro" id="IPR015324">
    <property type="entry name" value="Ribosomal_Rsm22-like"/>
</dbReference>
<evidence type="ECO:0000256" key="2">
    <source>
        <dbReference type="ARBA" id="ARBA00022723"/>
    </source>
</evidence>
<organism evidence="9 10">
    <name type="scientific">Escallonia rubra</name>
    <dbReference type="NCBI Taxonomy" id="112253"/>
    <lineage>
        <taxon>Eukaryota</taxon>
        <taxon>Viridiplantae</taxon>
        <taxon>Streptophyta</taxon>
        <taxon>Embryophyta</taxon>
        <taxon>Tracheophyta</taxon>
        <taxon>Spermatophyta</taxon>
        <taxon>Magnoliopsida</taxon>
        <taxon>eudicotyledons</taxon>
        <taxon>Gunneridae</taxon>
        <taxon>Pentapetalae</taxon>
        <taxon>asterids</taxon>
        <taxon>campanulids</taxon>
        <taxon>Escalloniales</taxon>
        <taxon>Escalloniaceae</taxon>
        <taxon>Escallonia</taxon>
    </lineage>
</organism>
<evidence type="ECO:0000313" key="9">
    <source>
        <dbReference type="EMBL" id="KAK2978654.1"/>
    </source>
</evidence>
<dbReference type="GO" id="GO:0008168">
    <property type="term" value="F:methyltransferase activity"/>
    <property type="evidence" value="ECO:0007669"/>
    <property type="project" value="InterPro"/>
</dbReference>
<evidence type="ECO:0000256" key="4">
    <source>
        <dbReference type="ARBA" id="ARBA00023004"/>
    </source>
</evidence>
<dbReference type="PANTHER" id="PTHR13184:SF5">
    <property type="entry name" value="METHYLTRANSFERASE-LIKE PROTEIN 17, MITOCHONDRIAL"/>
    <property type="match status" value="1"/>
</dbReference>
<comment type="subcellular location">
    <subcellularLocation>
        <location evidence="1">Mitochondrion</location>
    </subcellularLocation>
</comment>
<evidence type="ECO:0000313" key="10">
    <source>
        <dbReference type="Proteomes" id="UP001187471"/>
    </source>
</evidence>
<name>A0AA88R5Q8_9ASTE</name>
<evidence type="ECO:0000256" key="3">
    <source>
        <dbReference type="ARBA" id="ARBA00022946"/>
    </source>
</evidence>
<keyword evidence="3" id="KW-0809">Transit peptide</keyword>
<keyword evidence="6" id="KW-0496">Mitochondrion</keyword>
<dbReference type="GO" id="GO:0006412">
    <property type="term" value="P:translation"/>
    <property type="evidence" value="ECO:0007669"/>
    <property type="project" value="InterPro"/>
</dbReference>
<sequence length="156" mass="17846">MGEVEGRLIEIGGGRLNREPWPLEGMKFETLKEQHAKRNPEDLEIDFEDQFASEPEDVPYEENPASYDSDVAEKDDVTESDEEEEEETAQADLGSGWGRIVYSPVRRGRRVEMDVCRSKDCDGSEGSFDRVVTTLSKNPTLHHQARRSLWGDLWPF</sequence>
<proteinExistence type="predicted"/>
<feature type="region of interest" description="Disordered" evidence="8">
    <location>
        <begin position="1"/>
        <end position="95"/>
    </location>
</feature>
<keyword evidence="4" id="KW-0408">Iron</keyword>
<keyword evidence="10" id="KW-1185">Reference proteome</keyword>
<dbReference type="Proteomes" id="UP001187471">
    <property type="component" value="Unassembled WGS sequence"/>
</dbReference>
<dbReference type="Pfam" id="PF09243">
    <property type="entry name" value="Rsm22"/>
    <property type="match status" value="1"/>
</dbReference>
<dbReference type="GO" id="GO:0003735">
    <property type="term" value="F:structural constituent of ribosome"/>
    <property type="evidence" value="ECO:0007669"/>
    <property type="project" value="TreeGrafter"/>
</dbReference>
<dbReference type="GO" id="GO:0051536">
    <property type="term" value="F:iron-sulfur cluster binding"/>
    <property type="evidence" value="ECO:0007669"/>
    <property type="project" value="UniProtKB-KW"/>
</dbReference>
<reference evidence="9" key="1">
    <citation type="submission" date="2022-12" db="EMBL/GenBank/DDBJ databases">
        <title>Draft genome assemblies for two species of Escallonia (Escalloniales).</title>
        <authorList>
            <person name="Chanderbali A."/>
            <person name="Dervinis C."/>
            <person name="Anghel I."/>
            <person name="Soltis D."/>
            <person name="Soltis P."/>
            <person name="Zapata F."/>
        </authorList>
    </citation>
    <scope>NUCLEOTIDE SEQUENCE</scope>
    <source>
        <strain evidence="9">UCBG92.1500</strain>
        <tissue evidence="9">Leaf</tissue>
    </source>
</reference>
<accession>A0AA88R5Q8</accession>
<dbReference type="GO" id="GO:0046872">
    <property type="term" value="F:metal ion binding"/>
    <property type="evidence" value="ECO:0007669"/>
    <property type="project" value="UniProtKB-KW"/>
</dbReference>
<comment type="caution">
    <text evidence="9">The sequence shown here is derived from an EMBL/GenBank/DDBJ whole genome shotgun (WGS) entry which is preliminary data.</text>
</comment>
<dbReference type="InterPro" id="IPR052571">
    <property type="entry name" value="Mt_RNA_Methyltransferase"/>
</dbReference>
<dbReference type="PANTHER" id="PTHR13184">
    <property type="entry name" value="37S RIBOSOMAL PROTEIN S22"/>
    <property type="match status" value="1"/>
</dbReference>
<evidence type="ECO:0000256" key="8">
    <source>
        <dbReference type="SAM" id="MobiDB-lite"/>
    </source>
</evidence>
<keyword evidence="2" id="KW-0479">Metal-binding</keyword>
<keyword evidence="5" id="KW-0411">Iron-sulfur</keyword>
<gene>
    <name evidence="9" type="ORF">RJ640_019111</name>
</gene>
<evidence type="ECO:0000256" key="1">
    <source>
        <dbReference type="ARBA" id="ARBA00004173"/>
    </source>
</evidence>
<evidence type="ECO:0000256" key="7">
    <source>
        <dbReference type="ARBA" id="ARBA00045681"/>
    </source>
</evidence>
<evidence type="ECO:0000256" key="5">
    <source>
        <dbReference type="ARBA" id="ARBA00023014"/>
    </source>
</evidence>
<comment type="function">
    <text evidence="7">Mitochondrial ribosome (mitoribosome) assembly factor. Binds at the interface of the head and body domains of the mitochondrial small ribosomal subunit (mt-SSU), occluding the mRNA channel and preventing compaction of the head domain towards the body. Probable inactive methyltransferase: retains the characteristic folding and ability to bind S-adenosyl-L-methionine, but it probably lost its methyltransferase activity.</text>
</comment>
<dbReference type="AlphaFoldDB" id="A0AA88R5Q8"/>
<feature type="compositionally biased region" description="Acidic residues" evidence="8">
    <location>
        <begin position="42"/>
        <end position="60"/>
    </location>
</feature>
<dbReference type="EMBL" id="JAVXUO010001850">
    <property type="protein sequence ID" value="KAK2978654.1"/>
    <property type="molecule type" value="Genomic_DNA"/>
</dbReference>